<gene>
    <name evidence="2" type="ORF">CJ030_MR2G019263</name>
</gene>
<dbReference type="Proteomes" id="UP000516437">
    <property type="component" value="Chromosome 2"/>
</dbReference>
<name>A0A6A1WG65_9ROSI</name>
<keyword evidence="3" id="KW-1185">Reference proteome</keyword>
<feature type="region of interest" description="Disordered" evidence="1">
    <location>
        <begin position="100"/>
        <end position="122"/>
    </location>
</feature>
<protein>
    <submittedName>
        <fullName evidence="2">Protein FAR1-RELATED SEQUENCE 5</fullName>
    </submittedName>
</protein>
<dbReference type="EMBL" id="RXIC02000020">
    <property type="protein sequence ID" value="KAB1224262.1"/>
    <property type="molecule type" value="Genomic_DNA"/>
</dbReference>
<dbReference type="AlphaFoldDB" id="A0A6A1WG65"/>
<proteinExistence type="predicted"/>
<dbReference type="OrthoDB" id="1894539at2759"/>
<feature type="compositionally biased region" description="Polar residues" evidence="1">
    <location>
        <begin position="288"/>
        <end position="297"/>
    </location>
</feature>
<dbReference type="PANTHER" id="PTHR47718">
    <property type="entry name" value="OS01G0519700 PROTEIN"/>
    <property type="match status" value="1"/>
</dbReference>
<sequence>RRNTRCGCLASFTIQRQSNGKYCTFDWCAQHNHELATPSKAHLLRSHRQINELQRLECDEADRAGIRPKLAHDLMVAQAGGREKLGFTQTDLKNYLSSKRVPSTEDEVLHGEEEAVEDKGEDESIMGRFRSPDKFIVERLLIGMNRKMSKDPQDLGAGGPDSRVNLDSPVANGGSGNSWPCHARGLWAFQAYSRSGAMGIPDPAALGGSGNSRPCRTQGLWEFQALLRSGALKILGLSWALGILGPATLGGSGNSRDCCTRGLWKFQALPHSGALGIPGPDALGGSGNSQPLGGSRNSRPCHAWGLWEFQALPR</sequence>
<evidence type="ECO:0000313" key="2">
    <source>
        <dbReference type="EMBL" id="KAB1224262.1"/>
    </source>
</evidence>
<feature type="region of interest" description="Disordered" evidence="1">
    <location>
        <begin position="277"/>
        <end position="297"/>
    </location>
</feature>
<feature type="non-terminal residue" evidence="2">
    <location>
        <position position="1"/>
    </location>
</feature>
<evidence type="ECO:0000256" key="1">
    <source>
        <dbReference type="SAM" id="MobiDB-lite"/>
    </source>
</evidence>
<organism evidence="2 3">
    <name type="scientific">Morella rubra</name>
    <name type="common">Chinese bayberry</name>
    <dbReference type="NCBI Taxonomy" id="262757"/>
    <lineage>
        <taxon>Eukaryota</taxon>
        <taxon>Viridiplantae</taxon>
        <taxon>Streptophyta</taxon>
        <taxon>Embryophyta</taxon>
        <taxon>Tracheophyta</taxon>
        <taxon>Spermatophyta</taxon>
        <taxon>Magnoliopsida</taxon>
        <taxon>eudicotyledons</taxon>
        <taxon>Gunneridae</taxon>
        <taxon>Pentapetalae</taxon>
        <taxon>rosids</taxon>
        <taxon>fabids</taxon>
        <taxon>Fagales</taxon>
        <taxon>Myricaceae</taxon>
        <taxon>Morella</taxon>
    </lineage>
</organism>
<evidence type="ECO:0000313" key="3">
    <source>
        <dbReference type="Proteomes" id="UP000516437"/>
    </source>
</evidence>
<reference evidence="2 3" key="1">
    <citation type="journal article" date="2019" name="Plant Biotechnol. J.">
        <title>The red bayberry genome and genetic basis of sex determination.</title>
        <authorList>
            <person name="Jia H.M."/>
            <person name="Jia H.J."/>
            <person name="Cai Q.L."/>
            <person name="Wang Y."/>
            <person name="Zhao H.B."/>
            <person name="Yang W.F."/>
            <person name="Wang G.Y."/>
            <person name="Li Y.H."/>
            <person name="Zhan D.L."/>
            <person name="Shen Y.T."/>
            <person name="Niu Q.F."/>
            <person name="Chang L."/>
            <person name="Qiu J."/>
            <person name="Zhao L."/>
            <person name="Xie H.B."/>
            <person name="Fu W.Y."/>
            <person name="Jin J."/>
            <person name="Li X.W."/>
            <person name="Jiao Y."/>
            <person name="Zhou C.C."/>
            <person name="Tu T."/>
            <person name="Chai C.Y."/>
            <person name="Gao J.L."/>
            <person name="Fan L.J."/>
            <person name="van de Weg E."/>
            <person name="Wang J.Y."/>
            <person name="Gao Z.S."/>
        </authorList>
    </citation>
    <scope>NUCLEOTIDE SEQUENCE [LARGE SCALE GENOMIC DNA]</scope>
    <source>
        <tissue evidence="2">Leaves</tissue>
    </source>
</reference>
<accession>A0A6A1WG65</accession>
<comment type="caution">
    <text evidence="2">The sequence shown here is derived from an EMBL/GenBank/DDBJ whole genome shotgun (WGS) entry which is preliminary data.</text>
</comment>